<dbReference type="Proteomes" id="UP000464318">
    <property type="component" value="Chromosome"/>
</dbReference>
<reference evidence="1 2" key="1">
    <citation type="submission" date="2018-04" db="EMBL/GenBank/DDBJ databases">
        <title>Characteristic and Complete Genome Sequencing of A Novel Member of Infective Endocarditis Causative Bacteria: Bergeyella cardium QL-PH.</title>
        <authorList>
            <person name="Pan H."/>
            <person name="Sun E."/>
            <person name="Zhang Y."/>
        </authorList>
    </citation>
    <scope>NUCLEOTIDE SEQUENCE [LARGE SCALE GENOMIC DNA]</scope>
    <source>
        <strain evidence="1 2">HPQL</strain>
    </source>
</reference>
<gene>
    <name evidence="1" type="ORF">DBX24_02890</name>
</gene>
<proteinExistence type="predicted"/>
<evidence type="ECO:0000313" key="1">
    <source>
        <dbReference type="EMBL" id="QHN64914.1"/>
    </source>
</evidence>
<name>A0A6P1QW44_9FLAO</name>
<keyword evidence="2" id="KW-1185">Reference proteome</keyword>
<accession>A0A6P1QW44</accession>
<sequence length="261" mass="28164">MKKTLYILAFVIGGIAYSQIKTNDVVSSNTITEQTAFLDASSSVAWNNSTNKGKGLVFPRTDLTTLAALVAFPNGLPTSYPTRLDGMIVYNTGTGETKTGAQKVKVTPGFYFYENKSTTLNGGTWKPLEGSKWTNDSANNRVKLTTLSDGTTAREDAKNLFVGDDGNLTVGAMKDASAKADRMVVADKEGKLKATVVPVKMQAATECKEETIGTINYGEFNKDGKQVSAFGFCMKRDNVFQWFYMYGGVGVTTGNATFGTF</sequence>
<organism evidence="1 2">
    <name type="scientific">Bergeyella cardium</name>
    <dbReference type="NCBI Taxonomy" id="1585976"/>
    <lineage>
        <taxon>Bacteria</taxon>
        <taxon>Pseudomonadati</taxon>
        <taxon>Bacteroidota</taxon>
        <taxon>Flavobacteriia</taxon>
        <taxon>Flavobacteriales</taxon>
        <taxon>Weeksellaceae</taxon>
        <taxon>Bergeyella</taxon>
    </lineage>
</organism>
<dbReference type="AlphaFoldDB" id="A0A6P1QW44"/>
<evidence type="ECO:0000313" key="2">
    <source>
        <dbReference type="Proteomes" id="UP000464318"/>
    </source>
</evidence>
<dbReference type="KEGG" id="bcad:DBX24_02890"/>
<dbReference type="OrthoDB" id="1275288at2"/>
<dbReference type="EMBL" id="CP029149">
    <property type="protein sequence ID" value="QHN64914.1"/>
    <property type="molecule type" value="Genomic_DNA"/>
</dbReference>
<protein>
    <submittedName>
        <fullName evidence="1">Uncharacterized protein</fullName>
    </submittedName>
</protein>
<dbReference type="RefSeq" id="WP_160223932.1">
    <property type="nucleotide sequence ID" value="NZ_CP029149.1"/>
</dbReference>